<feature type="chain" id="PRO_5046505594" evidence="1">
    <location>
        <begin position="20"/>
        <end position="424"/>
    </location>
</feature>
<dbReference type="InterPro" id="IPR026444">
    <property type="entry name" value="Secre_tail"/>
</dbReference>
<dbReference type="NCBIfam" id="TIGR04183">
    <property type="entry name" value="Por_Secre_tail"/>
    <property type="match status" value="1"/>
</dbReference>
<evidence type="ECO:0000313" key="4">
    <source>
        <dbReference type="Proteomes" id="UP000660024"/>
    </source>
</evidence>
<gene>
    <name evidence="3" type="ORF">I5M32_11630</name>
</gene>
<proteinExistence type="predicted"/>
<dbReference type="Gene3D" id="2.60.40.3080">
    <property type="match status" value="1"/>
</dbReference>
<evidence type="ECO:0000259" key="2">
    <source>
        <dbReference type="Pfam" id="PF18962"/>
    </source>
</evidence>
<dbReference type="EMBL" id="JAEHFY010000015">
    <property type="protein sequence ID" value="MBK0383608.1"/>
    <property type="molecule type" value="Genomic_DNA"/>
</dbReference>
<dbReference type="Pfam" id="PF18962">
    <property type="entry name" value="Por_Secre_tail"/>
    <property type="match status" value="1"/>
</dbReference>
<keyword evidence="4" id="KW-1185">Reference proteome</keyword>
<evidence type="ECO:0000313" key="3">
    <source>
        <dbReference type="EMBL" id="MBK0383608.1"/>
    </source>
</evidence>
<protein>
    <submittedName>
        <fullName evidence="3">T9SS type A sorting domain-containing protein</fullName>
    </submittedName>
</protein>
<feature type="domain" description="Secretion system C-terminal sorting" evidence="2">
    <location>
        <begin position="350"/>
        <end position="421"/>
    </location>
</feature>
<reference evidence="3 4" key="1">
    <citation type="submission" date="2020-12" db="EMBL/GenBank/DDBJ databases">
        <title>Bacterial novel species Pedobacter sp. SD-b isolated from soil.</title>
        <authorList>
            <person name="Jung H.-Y."/>
        </authorList>
    </citation>
    <scope>NUCLEOTIDE SEQUENCE [LARGE SCALE GENOMIC DNA]</scope>
    <source>
        <strain evidence="3 4">SD-b</strain>
    </source>
</reference>
<feature type="signal peptide" evidence="1">
    <location>
        <begin position="1"/>
        <end position="19"/>
    </location>
</feature>
<accession>A0ABS1BL45</accession>
<dbReference type="RefSeq" id="WP_200586500.1">
    <property type="nucleotide sequence ID" value="NZ_JAEHFY010000015.1"/>
</dbReference>
<evidence type="ECO:0000256" key="1">
    <source>
        <dbReference type="SAM" id="SignalP"/>
    </source>
</evidence>
<sequence>MKKKLLFIALAFLAKSSFGQVIGDYRTVASATDIDWKNGVAASWEVYNGTAWVAATEYPSATTTPVPTTITIVAPTTVGRILRVATNATQANLPNTNLVVEDGAILQMGYNQRFGYALIIKNLTINPGGTFTVSTTGELSATAATNQPIRTQDVRINGSLTVISGNGTVNNNPAKFIGTYTYSNAPTTVAPESSYTQRFIGYIGTNGQGNTYPPASANVVYPAASENFTTVPAPGTSTNATWVFNGTVLPLDLVSFKASLNLNNAVLKWTTANEVNVSRFEVEKSIDGNVFSSFKSVPAKNTAELHNYSVNDENVNTGFTYYRLKMIDNDGQFKYSEIQSINNKNINISVYPNPANDLLKVQFPLIAKNGEIKVFNMNGSLISKVNLLKQSNFTEIDVSKLAYGIYTLSIEIDGQKLEKKFNKQ</sequence>
<keyword evidence="1" id="KW-0732">Signal</keyword>
<organism evidence="3 4">
    <name type="scientific">Pedobacter segetis</name>
    <dbReference type="NCBI Taxonomy" id="2793069"/>
    <lineage>
        <taxon>Bacteria</taxon>
        <taxon>Pseudomonadati</taxon>
        <taxon>Bacteroidota</taxon>
        <taxon>Sphingobacteriia</taxon>
        <taxon>Sphingobacteriales</taxon>
        <taxon>Sphingobacteriaceae</taxon>
        <taxon>Pedobacter</taxon>
    </lineage>
</organism>
<name>A0ABS1BL45_9SPHI</name>
<comment type="caution">
    <text evidence="3">The sequence shown here is derived from an EMBL/GenBank/DDBJ whole genome shotgun (WGS) entry which is preliminary data.</text>
</comment>
<dbReference type="Proteomes" id="UP000660024">
    <property type="component" value="Unassembled WGS sequence"/>
</dbReference>